<sequence>MKILIVTDAAPPQVNGVVRTLTQLQTECAELGHQVDFITPGDCFTLPNPLYPEVRLSLFAAKNIRDYLDREQPDAVHIATEGPLGCAARRVCIKENLAFTTSYHTNFPTYFYQKMRVPRALSYKVIRWFHNASAGVMVATEAVKQELRDFNITNLMDWTRGVDTSLFRPTGEKIMELKGPVYIHVGRVSLEKNINEFLDLDLDGTKVVIGGGPDLENLKKKYPDAIFTGPKFGEELVQYYNLGDVFVFPSRFDTFGLVLLEALACGVPVAAYPVNGPIDVIGDSGAGVLDHDLRKAVEGALKISPDFCREYASSFSWQNCAQQFLDNLVLIGDTRKAA</sequence>
<proteinExistence type="predicted"/>
<dbReference type="OrthoDB" id="9802525at2"/>
<dbReference type="GO" id="GO:0016757">
    <property type="term" value="F:glycosyltransferase activity"/>
    <property type="evidence" value="ECO:0007669"/>
    <property type="project" value="InterPro"/>
</dbReference>
<protein>
    <submittedName>
        <fullName evidence="3">Glycosyltransferase family 1 protein</fullName>
    </submittedName>
</protein>
<gene>
    <name evidence="3" type="ORF">FIV46_13795</name>
</gene>
<organism evidence="3 4">
    <name type="scientific">Emcibacter nanhaiensis</name>
    <dbReference type="NCBI Taxonomy" id="1505037"/>
    <lineage>
        <taxon>Bacteria</taxon>
        <taxon>Pseudomonadati</taxon>
        <taxon>Pseudomonadota</taxon>
        <taxon>Alphaproteobacteria</taxon>
        <taxon>Emcibacterales</taxon>
        <taxon>Emcibacteraceae</taxon>
        <taxon>Emcibacter</taxon>
    </lineage>
</organism>
<dbReference type="CDD" id="cd03814">
    <property type="entry name" value="GT4-like"/>
    <property type="match status" value="1"/>
</dbReference>
<evidence type="ECO:0000313" key="4">
    <source>
        <dbReference type="Proteomes" id="UP000319148"/>
    </source>
</evidence>
<dbReference type="Pfam" id="PF13439">
    <property type="entry name" value="Glyco_transf_4"/>
    <property type="match status" value="1"/>
</dbReference>
<evidence type="ECO:0000259" key="2">
    <source>
        <dbReference type="Pfam" id="PF13439"/>
    </source>
</evidence>
<name>A0A501PET0_9PROT</name>
<dbReference type="AlphaFoldDB" id="A0A501PET0"/>
<evidence type="ECO:0000313" key="3">
    <source>
        <dbReference type="EMBL" id="TPD58949.1"/>
    </source>
</evidence>
<feature type="domain" description="Glycosyltransferase subfamily 4-like N-terminal" evidence="2">
    <location>
        <begin position="14"/>
        <end position="165"/>
    </location>
</feature>
<accession>A0A501PET0</accession>
<dbReference type="Proteomes" id="UP000319148">
    <property type="component" value="Unassembled WGS sequence"/>
</dbReference>
<dbReference type="EMBL" id="VFIY01000016">
    <property type="protein sequence ID" value="TPD58949.1"/>
    <property type="molecule type" value="Genomic_DNA"/>
</dbReference>
<dbReference type="SUPFAM" id="SSF53756">
    <property type="entry name" value="UDP-Glycosyltransferase/glycogen phosphorylase"/>
    <property type="match status" value="1"/>
</dbReference>
<dbReference type="PANTHER" id="PTHR45947:SF3">
    <property type="entry name" value="SULFOQUINOVOSYL TRANSFERASE SQD2"/>
    <property type="match status" value="1"/>
</dbReference>
<keyword evidence="4" id="KW-1185">Reference proteome</keyword>
<keyword evidence="3" id="KW-0808">Transferase</keyword>
<feature type="domain" description="Glycosyl transferase family 1" evidence="1">
    <location>
        <begin position="178"/>
        <end position="289"/>
    </location>
</feature>
<dbReference type="RefSeq" id="WP_139941526.1">
    <property type="nucleotide sequence ID" value="NZ_JBHSYP010000002.1"/>
</dbReference>
<dbReference type="Pfam" id="PF00534">
    <property type="entry name" value="Glycos_transf_1"/>
    <property type="match status" value="1"/>
</dbReference>
<evidence type="ECO:0000259" key="1">
    <source>
        <dbReference type="Pfam" id="PF00534"/>
    </source>
</evidence>
<dbReference type="Gene3D" id="3.40.50.2000">
    <property type="entry name" value="Glycogen Phosphorylase B"/>
    <property type="match status" value="2"/>
</dbReference>
<reference evidence="4" key="1">
    <citation type="submission" date="2019-06" db="EMBL/GenBank/DDBJ databases">
        <title>The complete genome of Emcibacter congregatus ZYLT.</title>
        <authorList>
            <person name="Zhao Z."/>
        </authorList>
    </citation>
    <scope>NUCLEOTIDE SEQUENCE [LARGE SCALE GENOMIC DNA]</scope>
    <source>
        <strain evidence="4">MCCC 1A06723</strain>
    </source>
</reference>
<dbReference type="InterPro" id="IPR050194">
    <property type="entry name" value="Glycosyltransferase_grp1"/>
</dbReference>
<comment type="caution">
    <text evidence="3">The sequence shown here is derived from an EMBL/GenBank/DDBJ whole genome shotgun (WGS) entry which is preliminary data.</text>
</comment>
<dbReference type="InterPro" id="IPR028098">
    <property type="entry name" value="Glyco_trans_4-like_N"/>
</dbReference>
<dbReference type="PANTHER" id="PTHR45947">
    <property type="entry name" value="SULFOQUINOVOSYL TRANSFERASE SQD2"/>
    <property type="match status" value="1"/>
</dbReference>
<dbReference type="InterPro" id="IPR001296">
    <property type="entry name" value="Glyco_trans_1"/>
</dbReference>